<keyword evidence="4 8" id="KW-0547">Nucleotide-binding</keyword>
<dbReference type="CDD" id="cd00009">
    <property type="entry name" value="AAA"/>
    <property type="match status" value="1"/>
</dbReference>
<dbReference type="SUPFAM" id="SSF52540">
    <property type="entry name" value="P-loop containing nucleoside triphosphate hydrolases"/>
    <property type="match status" value="1"/>
</dbReference>
<proteinExistence type="inferred from homology"/>
<dbReference type="FunFam" id="1.10.8.60:FF:000003">
    <property type="entry name" value="Chromosomal replication initiator protein DnaA"/>
    <property type="match status" value="1"/>
</dbReference>
<feature type="binding site" evidence="8">
    <location>
        <position position="171"/>
    </location>
    <ligand>
        <name>ATP</name>
        <dbReference type="ChEBI" id="CHEBI:30616"/>
    </ligand>
</feature>
<feature type="domain" description="AAA+ ATPase" evidence="12">
    <location>
        <begin position="157"/>
        <end position="288"/>
    </location>
</feature>
<reference evidence="15" key="1">
    <citation type="submission" date="2016-10" db="EMBL/GenBank/DDBJ databases">
        <authorList>
            <person name="Varghese N."/>
            <person name="Submissions S."/>
        </authorList>
    </citation>
    <scope>NUCLEOTIDE SEQUENCE [LARGE SCALE GENOMIC DNA]</scope>
    <source>
        <strain evidence="15">DSM 20403</strain>
    </source>
</reference>
<dbReference type="Pfam" id="PF08299">
    <property type="entry name" value="Bac_DnaA_C"/>
    <property type="match status" value="1"/>
</dbReference>
<feature type="binding site" evidence="8">
    <location>
        <position position="168"/>
    </location>
    <ligand>
        <name>ATP</name>
        <dbReference type="ChEBI" id="CHEBI:30616"/>
    </ligand>
</feature>
<organism evidence="14 15">
    <name type="scientific">Ligilactobacillus ruminis DSM 20403 = NBRC 102161</name>
    <dbReference type="NCBI Taxonomy" id="1423798"/>
    <lineage>
        <taxon>Bacteria</taxon>
        <taxon>Bacillati</taxon>
        <taxon>Bacillota</taxon>
        <taxon>Bacilli</taxon>
        <taxon>Lactobacillales</taxon>
        <taxon>Lactobacillaceae</taxon>
        <taxon>Ligilactobacillus</taxon>
    </lineage>
</organism>
<comment type="domain">
    <text evidence="8">Domain I is involved in oligomerization and binding regulators, domain II is flexibile and of varying length in different bacteria, domain III forms the AAA+ region, while domain IV binds dsDNA.</text>
</comment>
<comment type="similarity">
    <text evidence="1 8 11">Belongs to the DnaA family.</text>
</comment>
<dbReference type="SUPFAM" id="SSF48295">
    <property type="entry name" value="TrpR-like"/>
    <property type="match status" value="1"/>
</dbReference>
<dbReference type="Gene3D" id="1.10.1750.10">
    <property type="match status" value="1"/>
</dbReference>
<dbReference type="Pfam" id="PF00308">
    <property type="entry name" value="Bac_DnaA"/>
    <property type="match status" value="1"/>
</dbReference>
<dbReference type="SMART" id="SM00382">
    <property type="entry name" value="AAA"/>
    <property type="match status" value="1"/>
</dbReference>
<keyword evidence="2 8" id="KW-0963">Cytoplasm</keyword>
<evidence type="ECO:0000256" key="1">
    <source>
        <dbReference type="ARBA" id="ARBA00006583"/>
    </source>
</evidence>
<evidence type="ECO:0000256" key="6">
    <source>
        <dbReference type="ARBA" id="ARBA00023121"/>
    </source>
</evidence>
<evidence type="ECO:0000256" key="7">
    <source>
        <dbReference type="ARBA" id="ARBA00023125"/>
    </source>
</evidence>
<dbReference type="Gene3D" id="1.10.8.60">
    <property type="match status" value="1"/>
</dbReference>
<evidence type="ECO:0000259" key="13">
    <source>
        <dbReference type="SMART" id="SM00760"/>
    </source>
</evidence>
<evidence type="ECO:0000256" key="10">
    <source>
        <dbReference type="RuleBase" id="RU000577"/>
    </source>
</evidence>
<feature type="domain" description="Chromosomal replication initiator DnaA C-terminal" evidence="13">
    <location>
        <begin position="369"/>
        <end position="438"/>
    </location>
</feature>
<protein>
    <recommendedName>
        <fullName evidence="8 9">Chromosomal replication initiator protein DnaA</fullName>
    </recommendedName>
</protein>
<dbReference type="InterPro" id="IPR018312">
    <property type="entry name" value="Chromosome_initiator_DnaA_CS"/>
</dbReference>
<dbReference type="InterPro" id="IPR027417">
    <property type="entry name" value="P-loop_NTPase"/>
</dbReference>
<evidence type="ECO:0000256" key="11">
    <source>
        <dbReference type="RuleBase" id="RU004227"/>
    </source>
</evidence>
<dbReference type="Gene3D" id="3.40.50.300">
    <property type="entry name" value="P-loop containing nucleotide triphosphate hydrolases"/>
    <property type="match status" value="1"/>
</dbReference>
<evidence type="ECO:0000259" key="12">
    <source>
        <dbReference type="SMART" id="SM00382"/>
    </source>
</evidence>
<evidence type="ECO:0000256" key="5">
    <source>
        <dbReference type="ARBA" id="ARBA00022840"/>
    </source>
</evidence>
<dbReference type="InterPro" id="IPR013317">
    <property type="entry name" value="DnaA_dom"/>
</dbReference>
<dbReference type="InterPro" id="IPR003593">
    <property type="entry name" value="AAA+_ATPase"/>
</dbReference>
<dbReference type="GO" id="GO:0005886">
    <property type="term" value="C:plasma membrane"/>
    <property type="evidence" value="ECO:0007669"/>
    <property type="project" value="TreeGrafter"/>
</dbReference>
<dbReference type="PRINTS" id="PR00051">
    <property type="entry name" value="DNAA"/>
</dbReference>
<dbReference type="PANTHER" id="PTHR30050:SF2">
    <property type="entry name" value="CHROMOSOMAL REPLICATION INITIATOR PROTEIN DNAA"/>
    <property type="match status" value="1"/>
</dbReference>
<sequence>MNDLESIWHLVCTYFQAKTTEMSYRSWITTAKPLQFTDNTLLLEVPSVAHRDYWNKNLTDQADAFLEKTLGEKITVLLKLPEEPNPFTIAEEEIKAEEQAAQSNYSDALDFSVKTTSSNASESQLNEKYTFDTFVDGNGTRMAYAAALAVAEEPANYYNPLFIYGGVGLGKTHLMHAIGNRLLQDNPNARIKYVSSEAFANDFINSIKSKNSDAFRKKYRNLDLLLVDDIQFFAEKDGTQEEFFHTFNALYDDKKQIVLTSDRLPNEIPKLQKRLVSRFRWGLSVDITPPDFETRTAILRKKAESDFLDVSDDALSYIAGKIDSNIRELEGALMRVSAYAKLKHQRITTSLAAEALRDLDQGSSSHELTIPEIQNKVAKYYHVTVSELRGKKRVKTIVIPRQIAMYLSRELTDASLPKIGQDFGGKDHTTVIHAYDKITKAVKKDNAIKKDVNALLKELKR</sequence>
<comment type="caution">
    <text evidence="8">Lacks conserved residue(s) required for the propagation of feature annotation.</text>
</comment>
<dbReference type="CDD" id="cd06571">
    <property type="entry name" value="Bac_DnaA_C"/>
    <property type="match status" value="1"/>
</dbReference>
<comment type="subcellular location">
    <subcellularLocation>
        <location evidence="8">Cytoplasm</location>
    </subcellularLocation>
</comment>
<feature type="region of interest" description="Domain III, AAA+ region" evidence="8">
    <location>
        <begin position="124"/>
        <end position="340"/>
    </location>
</feature>
<feature type="binding site" evidence="8">
    <location>
        <position position="170"/>
    </location>
    <ligand>
        <name>ATP</name>
        <dbReference type="ChEBI" id="CHEBI:30616"/>
    </ligand>
</feature>
<evidence type="ECO:0000256" key="8">
    <source>
        <dbReference type="HAMAP-Rule" id="MF_00377"/>
    </source>
</evidence>
<accession>A0A1I2QYS6</accession>
<keyword evidence="3 8" id="KW-0235">DNA replication</keyword>
<feature type="binding site" evidence="8">
    <location>
        <position position="172"/>
    </location>
    <ligand>
        <name>ATP</name>
        <dbReference type="ChEBI" id="CHEBI:30616"/>
    </ligand>
</feature>
<evidence type="ECO:0000256" key="2">
    <source>
        <dbReference type="ARBA" id="ARBA00022490"/>
    </source>
</evidence>
<comment type="function">
    <text evidence="8 10">Plays an essential role in the initiation and regulation of chromosomal replication. ATP-DnaA binds to the origin of replication (oriC) to initiate formation of the DNA replication initiation complex once per cell cycle. Binds the DnaA box (a 9 base pair repeat at the origin) and separates the double-stranded (ds)DNA. Forms a right-handed helical filament on oriC DNA; dsDNA binds to the exterior of the filament while single-stranded (ss)DNA is stabiized in the filament's interior. The ATP-DnaA-oriC complex binds and stabilizes one strand of the AT-rich DNA unwinding element (DUE), permitting loading of DNA polymerase. After initiation quickly degrades to an ADP-DnaA complex that is not apt for DNA replication. Binds acidic phospholipids.</text>
</comment>
<evidence type="ECO:0000256" key="4">
    <source>
        <dbReference type="ARBA" id="ARBA00022741"/>
    </source>
</evidence>
<dbReference type="GO" id="GO:0008289">
    <property type="term" value="F:lipid binding"/>
    <property type="evidence" value="ECO:0007669"/>
    <property type="project" value="UniProtKB-KW"/>
</dbReference>
<dbReference type="PROSITE" id="PS01008">
    <property type="entry name" value="DNAA"/>
    <property type="match status" value="1"/>
</dbReference>
<dbReference type="RefSeq" id="WP_046921930.1">
    <property type="nucleotide sequence ID" value="NZ_AYYL01000006.1"/>
</dbReference>
<dbReference type="GO" id="GO:0005524">
    <property type="term" value="F:ATP binding"/>
    <property type="evidence" value="ECO:0007669"/>
    <property type="project" value="UniProtKB-UniRule"/>
</dbReference>
<dbReference type="Gene3D" id="3.30.300.180">
    <property type="match status" value="1"/>
</dbReference>
<dbReference type="GO" id="GO:0003688">
    <property type="term" value="F:DNA replication origin binding"/>
    <property type="evidence" value="ECO:0007669"/>
    <property type="project" value="UniProtKB-UniRule"/>
</dbReference>
<evidence type="ECO:0000313" key="14">
    <source>
        <dbReference type="EMBL" id="SFG33418.1"/>
    </source>
</evidence>
<evidence type="ECO:0000313" key="15">
    <source>
        <dbReference type="Proteomes" id="UP000182635"/>
    </source>
</evidence>
<dbReference type="NCBIfam" id="TIGR00362">
    <property type="entry name" value="DnaA"/>
    <property type="match status" value="1"/>
</dbReference>
<dbReference type="FunFam" id="1.10.1750.10:FF:000002">
    <property type="entry name" value="Chromosomal replication initiator protein DnaA"/>
    <property type="match status" value="1"/>
</dbReference>
<dbReference type="GO" id="GO:0006270">
    <property type="term" value="P:DNA replication initiation"/>
    <property type="evidence" value="ECO:0007669"/>
    <property type="project" value="UniProtKB-UniRule"/>
</dbReference>
<dbReference type="GO" id="GO:0006275">
    <property type="term" value="P:regulation of DNA replication"/>
    <property type="evidence" value="ECO:0007669"/>
    <property type="project" value="UniProtKB-UniRule"/>
</dbReference>
<dbReference type="PANTHER" id="PTHR30050">
    <property type="entry name" value="CHROMOSOMAL REPLICATION INITIATOR PROTEIN DNAA"/>
    <property type="match status" value="1"/>
</dbReference>
<dbReference type="GO" id="GO:0005737">
    <property type="term" value="C:cytoplasm"/>
    <property type="evidence" value="ECO:0007669"/>
    <property type="project" value="UniProtKB-SubCell"/>
</dbReference>
<dbReference type="FunFam" id="3.40.50.300:FF:000668">
    <property type="entry name" value="Chromosomal replication initiator protein DnaA"/>
    <property type="match status" value="1"/>
</dbReference>
<dbReference type="AlphaFoldDB" id="A0A1I2QYS6"/>
<keyword evidence="6 8" id="KW-0446">Lipid-binding</keyword>
<comment type="subunit">
    <text evidence="8">Oligomerizes as a right-handed, spiral filament on DNA at oriC.</text>
</comment>
<keyword evidence="5 8" id="KW-0067">ATP-binding</keyword>
<feature type="region of interest" description="Domain IV, binds dsDNA" evidence="8">
    <location>
        <begin position="341"/>
        <end position="461"/>
    </location>
</feature>
<dbReference type="EMBL" id="FOPI01000012">
    <property type="protein sequence ID" value="SFG33418.1"/>
    <property type="molecule type" value="Genomic_DNA"/>
</dbReference>
<gene>
    <name evidence="8" type="primary">dnaA</name>
    <name evidence="14" type="ORF">SAMN02910432_00936</name>
</gene>
<keyword evidence="7 8" id="KW-0238">DNA-binding</keyword>
<dbReference type="Proteomes" id="UP000182635">
    <property type="component" value="Unassembled WGS sequence"/>
</dbReference>
<feature type="region of interest" description="Domain I, interacts with DnaA modulators" evidence="8">
    <location>
        <begin position="1"/>
        <end position="97"/>
    </location>
</feature>
<dbReference type="InterPro" id="IPR024633">
    <property type="entry name" value="DnaA_N_dom"/>
</dbReference>
<dbReference type="Pfam" id="PF11638">
    <property type="entry name" value="DnaA_N"/>
    <property type="match status" value="1"/>
</dbReference>
<evidence type="ECO:0000256" key="3">
    <source>
        <dbReference type="ARBA" id="ARBA00022705"/>
    </source>
</evidence>
<dbReference type="InterPro" id="IPR001957">
    <property type="entry name" value="Chromosome_initiator_DnaA"/>
</dbReference>
<dbReference type="SMART" id="SM00760">
    <property type="entry name" value="Bac_DnaA_C"/>
    <property type="match status" value="1"/>
</dbReference>
<dbReference type="HAMAP" id="MF_00377">
    <property type="entry name" value="DnaA_bact"/>
    <property type="match status" value="1"/>
</dbReference>
<dbReference type="OrthoDB" id="9807019at2"/>
<dbReference type="InterPro" id="IPR010921">
    <property type="entry name" value="Trp_repressor/repl_initiator"/>
</dbReference>
<dbReference type="InterPro" id="IPR038454">
    <property type="entry name" value="DnaA_N_sf"/>
</dbReference>
<evidence type="ECO:0000256" key="9">
    <source>
        <dbReference type="NCBIfam" id="TIGR00362"/>
    </source>
</evidence>
<name>A0A1I2QYS6_9LACO</name>
<dbReference type="InterPro" id="IPR013159">
    <property type="entry name" value="DnaA_C"/>
</dbReference>
<dbReference type="InterPro" id="IPR020591">
    <property type="entry name" value="Chromosome_initiator_DnaA-like"/>
</dbReference>